<keyword evidence="4" id="KW-1003">Cell membrane</keyword>
<dbReference type="Pfam" id="PF00892">
    <property type="entry name" value="EamA"/>
    <property type="match status" value="1"/>
</dbReference>
<evidence type="ECO:0000256" key="6">
    <source>
        <dbReference type="ARBA" id="ARBA00022989"/>
    </source>
</evidence>
<feature type="transmembrane region" description="Helical" evidence="9">
    <location>
        <begin position="236"/>
        <end position="254"/>
    </location>
</feature>
<dbReference type="InterPro" id="IPR000620">
    <property type="entry name" value="EamA_dom"/>
</dbReference>
<feature type="region of interest" description="Disordered" evidence="8">
    <location>
        <begin position="1"/>
        <end position="79"/>
    </location>
</feature>
<dbReference type="GO" id="GO:0005886">
    <property type="term" value="C:plasma membrane"/>
    <property type="evidence" value="ECO:0007669"/>
    <property type="project" value="UniProtKB-SubCell"/>
</dbReference>
<dbReference type="SUPFAM" id="SSF103481">
    <property type="entry name" value="Multidrug resistance efflux transporter EmrE"/>
    <property type="match status" value="2"/>
</dbReference>
<feature type="compositionally biased region" description="Basic residues" evidence="8">
    <location>
        <begin position="49"/>
        <end position="63"/>
    </location>
</feature>
<keyword evidence="12" id="KW-1185">Reference proteome</keyword>
<comment type="subcellular location">
    <subcellularLocation>
        <location evidence="1">Cell membrane</location>
        <topology evidence="1">Multi-pass membrane protein</topology>
    </subcellularLocation>
</comment>
<dbReference type="InterPro" id="IPR004626">
    <property type="entry name" value="RarD"/>
</dbReference>
<proteinExistence type="inferred from homology"/>
<comment type="caution">
    <text evidence="11">The sequence shown here is derived from an EMBL/GenBank/DDBJ whole genome shotgun (WGS) entry which is preliminary data.</text>
</comment>
<protein>
    <submittedName>
        <fullName evidence="11">EamA family transporter RarD</fullName>
    </submittedName>
</protein>
<feature type="transmembrane region" description="Helical" evidence="9">
    <location>
        <begin position="182"/>
        <end position="202"/>
    </location>
</feature>
<accession>A0A6A9UT00</accession>
<feature type="domain" description="EamA" evidence="10">
    <location>
        <begin position="109"/>
        <end position="252"/>
    </location>
</feature>
<feature type="transmembrane region" description="Helical" evidence="9">
    <location>
        <begin position="348"/>
        <end position="368"/>
    </location>
</feature>
<evidence type="ECO:0000256" key="7">
    <source>
        <dbReference type="ARBA" id="ARBA00023136"/>
    </source>
</evidence>
<evidence type="ECO:0000256" key="3">
    <source>
        <dbReference type="ARBA" id="ARBA00022448"/>
    </source>
</evidence>
<dbReference type="Proteomes" id="UP000435304">
    <property type="component" value="Unassembled WGS sequence"/>
</dbReference>
<comment type="similarity">
    <text evidence="2">Belongs to the EamA transporter family.</text>
</comment>
<dbReference type="NCBIfam" id="TIGR00688">
    <property type="entry name" value="rarD"/>
    <property type="match status" value="1"/>
</dbReference>
<name>A0A6A9UT00_9ACTN</name>
<evidence type="ECO:0000256" key="4">
    <source>
        <dbReference type="ARBA" id="ARBA00022475"/>
    </source>
</evidence>
<organism evidence="11 12">
    <name type="scientific">Auraticoccus cholistanensis</name>
    <dbReference type="NCBI Taxonomy" id="2656650"/>
    <lineage>
        <taxon>Bacteria</taxon>
        <taxon>Bacillati</taxon>
        <taxon>Actinomycetota</taxon>
        <taxon>Actinomycetes</taxon>
        <taxon>Propionibacteriales</taxon>
        <taxon>Propionibacteriaceae</taxon>
        <taxon>Auraticoccus</taxon>
    </lineage>
</organism>
<keyword evidence="6 9" id="KW-1133">Transmembrane helix</keyword>
<sequence>MVAVLSGRVPKGGTSGTRSPGGVGGGQIAVPPHLRRAPRGPGTGLSSVRRTRGHRLPRGRAGRHSATGSVRHCSRLPGCPRTGSRGAAGRVLDGSVTAAPTPPADEHARGLVFTTAAYLLWGAMPLYFVLLVPATAIEIVAHRVLWSLLVCLALSALVGRWRRRRGGLGMLATLRRLGTRSWLLLGLAGVLVAANWVIYVLAVNSGHVVEAALGYFINPVLSVVLGVVFLRERLSWARWLAVGISVVAVLVLAVGYGRPPWISLGLAASFGLYGLVKKTVPTDAVTSLSVETAWLTPVAAVTLLVLGPANTFAALGVGHALLLVSSGLATTIPLLFFGAGARRIPLSLVGLLQNLTPVMQFAMGVWLFHEAMPLVRWVGFALVWVALLVLMGDILARGRRRGLRRRESAAPEPTGA</sequence>
<dbReference type="PANTHER" id="PTHR22911">
    <property type="entry name" value="ACYL-MALONYL CONDENSING ENZYME-RELATED"/>
    <property type="match status" value="1"/>
</dbReference>
<dbReference type="EMBL" id="WPCU01000005">
    <property type="protein sequence ID" value="MVA75943.1"/>
    <property type="molecule type" value="Genomic_DNA"/>
</dbReference>
<feature type="compositionally biased region" description="Gly residues" evidence="8">
    <location>
        <begin position="13"/>
        <end position="27"/>
    </location>
</feature>
<keyword evidence="7 9" id="KW-0472">Membrane</keyword>
<evidence type="ECO:0000256" key="2">
    <source>
        <dbReference type="ARBA" id="ARBA00007362"/>
    </source>
</evidence>
<evidence type="ECO:0000313" key="12">
    <source>
        <dbReference type="Proteomes" id="UP000435304"/>
    </source>
</evidence>
<evidence type="ECO:0000256" key="9">
    <source>
        <dbReference type="SAM" id="Phobius"/>
    </source>
</evidence>
<evidence type="ECO:0000256" key="5">
    <source>
        <dbReference type="ARBA" id="ARBA00022692"/>
    </source>
</evidence>
<keyword evidence="3" id="KW-0813">Transport</keyword>
<feature type="transmembrane region" description="Helical" evidence="9">
    <location>
        <begin position="288"/>
        <end position="306"/>
    </location>
</feature>
<evidence type="ECO:0000256" key="8">
    <source>
        <dbReference type="SAM" id="MobiDB-lite"/>
    </source>
</evidence>
<feature type="transmembrane region" description="Helical" evidence="9">
    <location>
        <begin position="374"/>
        <end position="396"/>
    </location>
</feature>
<dbReference type="PANTHER" id="PTHR22911:SF137">
    <property type="entry name" value="SOLUTE CARRIER FAMILY 35 MEMBER G2-RELATED"/>
    <property type="match status" value="1"/>
</dbReference>
<evidence type="ECO:0000259" key="10">
    <source>
        <dbReference type="Pfam" id="PF00892"/>
    </source>
</evidence>
<reference evidence="11 12" key="1">
    <citation type="submission" date="2019-12" db="EMBL/GenBank/DDBJ databases">
        <title>Auraticoccus cholistani sp. nov., an actinomycete isolated from soil of Cholistan desert.</title>
        <authorList>
            <person name="Cheema M.T."/>
        </authorList>
    </citation>
    <scope>NUCLEOTIDE SEQUENCE [LARGE SCALE GENOMIC DNA]</scope>
    <source>
        <strain evidence="11 12">F435</strain>
    </source>
</reference>
<evidence type="ECO:0000313" key="11">
    <source>
        <dbReference type="EMBL" id="MVA75943.1"/>
    </source>
</evidence>
<evidence type="ECO:0000256" key="1">
    <source>
        <dbReference type="ARBA" id="ARBA00004651"/>
    </source>
</evidence>
<dbReference type="AlphaFoldDB" id="A0A6A9UT00"/>
<feature type="transmembrane region" description="Helical" evidence="9">
    <location>
        <begin position="260"/>
        <end position="276"/>
    </location>
</feature>
<dbReference type="InterPro" id="IPR037185">
    <property type="entry name" value="EmrE-like"/>
</dbReference>
<feature type="transmembrane region" description="Helical" evidence="9">
    <location>
        <begin position="208"/>
        <end position="229"/>
    </location>
</feature>
<keyword evidence="5 9" id="KW-0812">Transmembrane</keyword>
<feature type="transmembrane region" description="Helical" evidence="9">
    <location>
        <begin position="144"/>
        <end position="161"/>
    </location>
</feature>
<feature type="transmembrane region" description="Helical" evidence="9">
    <location>
        <begin position="111"/>
        <end position="132"/>
    </location>
</feature>
<gene>
    <name evidence="11" type="primary">rarD</name>
    <name evidence="11" type="ORF">GC722_07895</name>
</gene>
<feature type="transmembrane region" description="Helical" evidence="9">
    <location>
        <begin position="312"/>
        <end position="336"/>
    </location>
</feature>